<dbReference type="Proteomes" id="UP001160148">
    <property type="component" value="Unassembled WGS sequence"/>
</dbReference>
<protein>
    <submittedName>
        <fullName evidence="1">Uncharacterized protein</fullName>
    </submittedName>
</protein>
<organism evidence="1 2">
    <name type="scientific">Macrosiphum euphorbiae</name>
    <name type="common">potato aphid</name>
    <dbReference type="NCBI Taxonomy" id="13131"/>
    <lineage>
        <taxon>Eukaryota</taxon>
        <taxon>Metazoa</taxon>
        <taxon>Ecdysozoa</taxon>
        <taxon>Arthropoda</taxon>
        <taxon>Hexapoda</taxon>
        <taxon>Insecta</taxon>
        <taxon>Pterygota</taxon>
        <taxon>Neoptera</taxon>
        <taxon>Paraneoptera</taxon>
        <taxon>Hemiptera</taxon>
        <taxon>Sternorrhyncha</taxon>
        <taxon>Aphidomorpha</taxon>
        <taxon>Aphidoidea</taxon>
        <taxon>Aphididae</taxon>
        <taxon>Macrosiphini</taxon>
        <taxon>Macrosiphum</taxon>
    </lineage>
</organism>
<dbReference type="EMBL" id="CARXXK010000683">
    <property type="protein sequence ID" value="CAI6371017.1"/>
    <property type="molecule type" value="Genomic_DNA"/>
</dbReference>
<evidence type="ECO:0000313" key="1">
    <source>
        <dbReference type="EMBL" id="CAI6371017.1"/>
    </source>
</evidence>
<accession>A0AAV0XT22</accession>
<evidence type="ECO:0000313" key="2">
    <source>
        <dbReference type="Proteomes" id="UP001160148"/>
    </source>
</evidence>
<gene>
    <name evidence="1" type="ORF">MEUPH1_LOCUS25073</name>
</gene>
<comment type="caution">
    <text evidence="1">The sequence shown here is derived from an EMBL/GenBank/DDBJ whole genome shotgun (WGS) entry which is preliminary data.</text>
</comment>
<keyword evidence="2" id="KW-1185">Reference proteome</keyword>
<proteinExistence type="predicted"/>
<sequence length="83" mass="9715">MKSENNEICYLEDCLTPKYFDSTVKCSMQIANYNKLTDSFASPFIILKLGHLINQCCDIAEFIKFKEQDGQSEKIKQEYEYII</sequence>
<dbReference type="AlphaFoldDB" id="A0AAV0XT22"/>
<name>A0AAV0XT22_9HEMI</name>
<reference evidence="1 2" key="1">
    <citation type="submission" date="2023-01" db="EMBL/GenBank/DDBJ databases">
        <authorList>
            <person name="Whitehead M."/>
        </authorList>
    </citation>
    <scope>NUCLEOTIDE SEQUENCE [LARGE SCALE GENOMIC DNA]</scope>
</reference>